<accession>A0ABS3LIF6</accession>
<comment type="caution">
    <text evidence="8">The sequence shown here is derived from an EMBL/GenBank/DDBJ whole genome shotgun (WGS) entry which is preliminary data.</text>
</comment>
<evidence type="ECO:0000259" key="7">
    <source>
        <dbReference type="Pfam" id="PF07282"/>
    </source>
</evidence>
<feature type="domain" description="Probable transposase IS891/IS1136/IS1341" evidence="6">
    <location>
        <begin position="162"/>
        <end position="261"/>
    </location>
</feature>
<dbReference type="Proteomes" id="UP000664601">
    <property type="component" value="Unassembled WGS sequence"/>
</dbReference>
<proteinExistence type="inferred from homology"/>
<evidence type="ECO:0000313" key="9">
    <source>
        <dbReference type="Proteomes" id="UP000664601"/>
    </source>
</evidence>
<evidence type="ECO:0000256" key="4">
    <source>
        <dbReference type="ARBA" id="ARBA00023125"/>
    </source>
</evidence>
<dbReference type="Pfam" id="PF01385">
    <property type="entry name" value="OrfB_IS605"/>
    <property type="match status" value="1"/>
</dbReference>
<keyword evidence="4" id="KW-0238">DNA-binding</keyword>
<keyword evidence="5" id="KW-0233">DNA recombination</keyword>
<evidence type="ECO:0000256" key="5">
    <source>
        <dbReference type="ARBA" id="ARBA00023172"/>
    </source>
</evidence>
<dbReference type="RefSeq" id="WP_207675828.1">
    <property type="nucleotide sequence ID" value="NZ_JAFREM010000048.1"/>
</dbReference>
<comment type="similarity">
    <text evidence="1">In the C-terminal section; belongs to the transposase 35 family.</text>
</comment>
<keyword evidence="9" id="KW-1185">Reference proteome</keyword>
<evidence type="ECO:0000313" key="8">
    <source>
        <dbReference type="EMBL" id="MBO1308838.1"/>
    </source>
</evidence>
<reference evidence="8 9" key="1">
    <citation type="submission" date="2021-03" db="EMBL/GenBank/DDBJ databases">
        <title>Enterococcal diversity collection.</title>
        <authorList>
            <person name="Gilmore M.S."/>
            <person name="Schwartzman J."/>
            <person name="Van Tyne D."/>
            <person name="Martin M."/>
            <person name="Earl A.M."/>
            <person name="Manson A.L."/>
            <person name="Straub T."/>
            <person name="Salamzade R."/>
            <person name="Saavedra J."/>
            <person name="Lebreton F."/>
            <person name="Prichula J."/>
            <person name="Schaufler K."/>
            <person name="Gaca A."/>
            <person name="Sgardioli B."/>
            <person name="Wagenaar J."/>
            <person name="Strong T."/>
        </authorList>
    </citation>
    <scope>NUCLEOTIDE SEQUENCE [LARGE SCALE GENOMIC DNA]</scope>
    <source>
        <strain evidence="8 9">669A</strain>
    </source>
</reference>
<comment type="similarity">
    <text evidence="2">In the N-terminal section; belongs to the transposase 2 family.</text>
</comment>
<evidence type="ECO:0000256" key="1">
    <source>
        <dbReference type="ARBA" id="ARBA00008761"/>
    </source>
</evidence>
<name>A0ABS3LIF6_9ENTE</name>
<dbReference type="InterPro" id="IPR051399">
    <property type="entry name" value="RNA-guided_DNA_endo/Transpos"/>
</dbReference>
<evidence type="ECO:0000256" key="2">
    <source>
        <dbReference type="ARBA" id="ARBA00011044"/>
    </source>
</evidence>
<dbReference type="PANTHER" id="PTHR30405:SF11">
    <property type="entry name" value="RNA-GUIDED DNA ENDONUCLEASE RV2885C-RELATED"/>
    <property type="match status" value="1"/>
</dbReference>
<dbReference type="PANTHER" id="PTHR30405">
    <property type="entry name" value="TRANSPOSASE"/>
    <property type="match status" value="1"/>
</dbReference>
<sequence>MKQLNVLTAKIQLYVPDEKDQVNLMQTMTAYQNACNWLSQQVFQSKVLKQFLLNELYYRKLRECFGLKAQMTQSVMKTVIAKYKTCKSNGHAWTQIEFKQPQYDLVWNRDYSLKESWFSVNTLSGRLKLCFEKKGMRRFFDGTWKFGTAKLVHKFNKWFLHISMSKENQLPELAETTQVVGIDLGINFLATTYDSDGKTNFFNGREVKHHRGKAKALRKQLQQRKTPSSRKKIKTIGSRENRYVTDINHQVTKALVENYPKGTLFVLEDLSGVRQTTEKVRVKHRYVTVSWAFYQFRKFLEYKAALNGQQVVVVSPKYTSQTCPKCGHVNKGNRDKQRHHFCCKKCRYQSNDDRIGAMNLFRKGVNLIETDVQGA</sequence>
<dbReference type="Pfam" id="PF07282">
    <property type="entry name" value="Cas12f1-like_TNB"/>
    <property type="match status" value="1"/>
</dbReference>
<evidence type="ECO:0000256" key="3">
    <source>
        <dbReference type="ARBA" id="ARBA00022578"/>
    </source>
</evidence>
<dbReference type="InterPro" id="IPR001959">
    <property type="entry name" value="Transposase"/>
</dbReference>
<dbReference type="InterPro" id="IPR010095">
    <property type="entry name" value="Cas12f1-like_TNB"/>
</dbReference>
<dbReference type="EMBL" id="JAFREM010000048">
    <property type="protein sequence ID" value="MBO1308838.1"/>
    <property type="molecule type" value="Genomic_DNA"/>
</dbReference>
<feature type="domain" description="Cas12f1-like TNB" evidence="7">
    <location>
        <begin position="293"/>
        <end position="360"/>
    </location>
</feature>
<dbReference type="NCBIfam" id="TIGR01766">
    <property type="entry name" value="IS200/IS605 family accessory protein TnpB-like domain"/>
    <property type="match status" value="1"/>
</dbReference>
<gene>
    <name evidence="8" type="ORF">JZO70_21885</name>
</gene>
<dbReference type="NCBIfam" id="NF040570">
    <property type="entry name" value="guided_TnpB"/>
    <property type="match status" value="1"/>
</dbReference>
<organism evidence="8 9">
    <name type="scientific">Candidatus Enterococcus moelleringii</name>
    <dbReference type="NCBI Taxonomy" id="2815325"/>
    <lineage>
        <taxon>Bacteria</taxon>
        <taxon>Bacillati</taxon>
        <taxon>Bacillota</taxon>
        <taxon>Bacilli</taxon>
        <taxon>Lactobacillales</taxon>
        <taxon>Enterococcaceae</taxon>
        <taxon>Enterococcus</taxon>
    </lineage>
</organism>
<keyword evidence="3" id="KW-0815">Transposition</keyword>
<evidence type="ECO:0000259" key="6">
    <source>
        <dbReference type="Pfam" id="PF01385"/>
    </source>
</evidence>
<protein>
    <submittedName>
        <fullName evidence="8">Transposase</fullName>
    </submittedName>
</protein>